<accession>A0A381WA38</accession>
<dbReference type="InterPro" id="IPR011991">
    <property type="entry name" value="ArsR-like_HTH"/>
</dbReference>
<dbReference type="GO" id="GO:0043565">
    <property type="term" value="F:sequence-specific DNA binding"/>
    <property type="evidence" value="ECO:0007669"/>
    <property type="project" value="InterPro"/>
</dbReference>
<evidence type="ECO:0000313" key="5">
    <source>
        <dbReference type="EMBL" id="SVA49416.1"/>
    </source>
</evidence>
<proteinExistence type="predicted"/>
<dbReference type="CDD" id="cd00090">
    <property type="entry name" value="HTH_ARSR"/>
    <property type="match status" value="1"/>
</dbReference>
<dbReference type="Pfam" id="PF01037">
    <property type="entry name" value="AsnC_trans_reg"/>
    <property type="match status" value="1"/>
</dbReference>
<feature type="non-terminal residue" evidence="5">
    <location>
        <position position="1"/>
    </location>
</feature>
<dbReference type="InterPro" id="IPR011008">
    <property type="entry name" value="Dimeric_a/b-barrel"/>
</dbReference>
<keyword evidence="3" id="KW-0804">Transcription</keyword>
<dbReference type="InterPro" id="IPR019888">
    <property type="entry name" value="Tscrpt_reg_AsnC-like"/>
</dbReference>
<sequence>VELDRKDRQLLSLLESDAKAPAHELAQATGIPPSTVHHRIKRLEQQGVIERYAAQLDPKQVGRGFAAFIMVTGSPEKYLDDDFFEHDYVAEVAAVTGSYDLVIKIECPGLQEFNEFLQQFREKYGKYVSQTVTMVCTETLVH</sequence>
<dbReference type="InterPro" id="IPR019887">
    <property type="entry name" value="Tscrpt_reg_AsnC/Lrp_C"/>
</dbReference>
<dbReference type="PANTHER" id="PTHR30154:SF34">
    <property type="entry name" value="TRANSCRIPTIONAL REGULATOR AZLB"/>
    <property type="match status" value="1"/>
</dbReference>
<evidence type="ECO:0000256" key="2">
    <source>
        <dbReference type="ARBA" id="ARBA00023125"/>
    </source>
</evidence>
<reference evidence="5" key="1">
    <citation type="submission" date="2018-05" db="EMBL/GenBank/DDBJ databases">
        <authorList>
            <person name="Lanie J.A."/>
            <person name="Ng W.-L."/>
            <person name="Kazmierczak K.M."/>
            <person name="Andrzejewski T.M."/>
            <person name="Davidsen T.M."/>
            <person name="Wayne K.J."/>
            <person name="Tettelin H."/>
            <person name="Glass J.I."/>
            <person name="Rusch D."/>
            <person name="Podicherti R."/>
            <person name="Tsui H.-C.T."/>
            <person name="Winkler M.E."/>
        </authorList>
    </citation>
    <scope>NUCLEOTIDE SEQUENCE</scope>
</reference>
<dbReference type="Gene3D" id="3.30.70.920">
    <property type="match status" value="1"/>
</dbReference>
<feature type="domain" description="HTH asnC-type" evidence="4">
    <location>
        <begin position="3"/>
        <end position="64"/>
    </location>
</feature>
<dbReference type="InterPro" id="IPR036390">
    <property type="entry name" value="WH_DNA-bd_sf"/>
</dbReference>
<organism evidence="5">
    <name type="scientific">marine metagenome</name>
    <dbReference type="NCBI Taxonomy" id="408172"/>
    <lineage>
        <taxon>unclassified sequences</taxon>
        <taxon>metagenomes</taxon>
        <taxon>ecological metagenomes</taxon>
    </lineage>
</organism>
<gene>
    <name evidence="5" type="ORF">METZ01_LOCUS102270</name>
</gene>
<evidence type="ECO:0000256" key="3">
    <source>
        <dbReference type="ARBA" id="ARBA00023163"/>
    </source>
</evidence>
<evidence type="ECO:0000259" key="4">
    <source>
        <dbReference type="PROSITE" id="PS50956"/>
    </source>
</evidence>
<dbReference type="InterPro" id="IPR000485">
    <property type="entry name" value="AsnC-type_HTH_dom"/>
</dbReference>
<name>A0A381WA38_9ZZZZ</name>
<dbReference type="SMART" id="SM00344">
    <property type="entry name" value="HTH_ASNC"/>
    <property type="match status" value="1"/>
</dbReference>
<dbReference type="AlphaFoldDB" id="A0A381WA38"/>
<dbReference type="EMBL" id="UINC01011169">
    <property type="protein sequence ID" value="SVA49416.1"/>
    <property type="molecule type" value="Genomic_DNA"/>
</dbReference>
<dbReference type="GO" id="GO:0005829">
    <property type="term" value="C:cytosol"/>
    <property type="evidence" value="ECO:0007669"/>
    <property type="project" value="TreeGrafter"/>
</dbReference>
<dbReference type="GO" id="GO:0043200">
    <property type="term" value="P:response to amino acid"/>
    <property type="evidence" value="ECO:0007669"/>
    <property type="project" value="TreeGrafter"/>
</dbReference>
<dbReference type="InterPro" id="IPR036388">
    <property type="entry name" value="WH-like_DNA-bd_sf"/>
</dbReference>
<dbReference type="PANTHER" id="PTHR30154">
    <property type="entry name" value="LEUCINE-RESPONSIVE REGULATORY PROTEIN"/>
    <property type="match status" value="1"/>
</dbReference>
<dbReference type="SUPFAM" id="SSF54909">
    <property type="entry name" value="Dimeric alpha+beta barrel"/>
    <property type="match status" value="1"/>
</dbReference>
<keyword evidence="1" id="KW-0805">Transcription regulation</keyword>
<protein>
    <recommendedName>
        <fullName evidence="4">HTH asnC-type domain-containing protein</fullName>
    </recommendedName>
</protein>
<dbReference type="Pfam" id="PF13412">
    <property type="entry name" value="HTH_24"/>
    <property type="match status" value="1"/>
</dbReference>
<evidence type="ECO:0000256" key="1">
    <source>
        <dbReference type="ARBA" id="ARBA00023015"/>
    </source>
</evidence>
<dbReference type="SUPFAM" id="SSF46785">
    <property type="entry name" value="Winged helix' DNA-binding domain"/>
    <property type="match status" value="1"/>
</dbReference>
<dbReference type="Gene3D" id="1.10.10.10">
    <property type="entry name" value="Winged helix-like DNA-binding domain superfamily/Winged helix DNA-binding domain"/>
    <property type="match status" value="1"/>
</dbReference>
<dbReference type="PRINTS" id="PR00033">
    <property type="entry name" value="HTHASNC"/>
</dbReference>
<keyword evidence="2" id="KW-0238">DNA-binding</keyword>
<dbReference type="PROSITE" id="PS50956">
    <property type="entry name" value="HTH_ASNC_2"/>
    <property type="match status" value="1"/>
</dbReference>